<keyword evidence="9" id="KW-0133">Cell shape</keyword>
<dbReference type="PANTHER" id="PTHR21581:SF6">
    <property type="entry name" value="TRAFFICKING PROTEIN PARTICLE COMPLEX SUBUNIT 12"/>
    <property type="match status" value="1"/>
</dbReference>
<dbReference type="GO" id="GO:0008360">
    <property type="term" value="P:regulation of cell shape"/>
    <property type="evidence" value="ECO:0007669"/>
    <property type="project" value="UniProtKB-KW"/>
</dbReference>
<feature type="signal peptide" evidence="18">
    <location>
        <begin position="1"/>
        <end position="27"/>
    </location>
</feature>
<dbReference type="UniPathway" id="UPA00219"/>
<dbReference type="InterPro" id="IPR012907">
    <property type="entry name" value="Peptidase_S11_C"/>
</dbReference>
<evidence type="ECO:0000256" key="10">
    <source>
        <dbReference type="ARBA" id="ARBA00022984"/>
    </source>
</evidence>
<keyword evidence="17" id="KW-0812">Transmembrane</keyword>
<evidence type="ECO:0000256" key="12">
    <source>
        <dbReference type="ARBA" id="ARBA00034000"/>
    </source>
</evidence>
<dbReference type="GO" id="GO:0006508">
    <property type="term" value="P:proteolysis"/>
    <property type="evidence" value="ECO:0007669"/>
    <property type="project" value="UniProtKB-KW"/>
</dbReference>
<evidence type="ECO:0000256" key="1">
    <source>
        <dbReference type="ARBA" id="ARBA00003217"/>
    </source>
</evidence>
<comment type="similarity">
    <text evidence="3 15">Belongs to the peptidase S11 family.</text>
</comment>
<evidence type="ECO:0000256" key="15">
    <source>
        <dbReference type="RuleBase" id="RU004016"/>
    </source>
</evidence>
<keyword evidence="21" id="KW-1185">Reference proteome</keyword>
<evidence type="ECO:0000256" key="13">
    <source>
        <dbReference type="PIRSR" id="PIRSR618044-1"/>
    </source>
</evidence>
<dbReference type="HOGENOM" id="CLU_027070_7_3_9"/>
<evidence type="ECO:0000256" key="8">
    <source>
        <dbReference type="ARBA" id="ARBA00022801"/>
    </source>
</evidence>
<evidence type="ECO:0000256" key="14">
    <source>
        <dbReference type="PIRSR" id="PIRSR618044-2"/>
    </source>
</evidence>
<keyword evidence="17" id="KW-0472">Membrane</keyword>
<evidence type="ECO:0000256" key="17">
    <source>
        <dbReference type="SAM" id="Phobius"/>
    </source>
</evidence>
<keyword evidence="5" id="KW-0121">Carboxypeptidase</keyword>
<dbReference type="SMART" id="SM00936">
    <property type="entry name" value="PBP5_C"/>
    <property type="match status" value="1"/>
</dbReference>
<feature type="compositionally biased region" description="Basic and acidic residues" evidence="16">
    <location>
        <begin position="443"/>
        <end position="453"/>
    </location>
</feature>
<dbReference type="SUPFAM" id="SSF69189">
    <property type="entry name" value="Penicillin-binding protein associated domain"/>
    <property type="match status" value="1"/>
</dbReference>
<keyword evidence="7 18" id="KW-0732">Signal</keyword>
<feature type="domain" description="Peptidase S11 D-Ala-D-Ala carboxypeptidase A C-terminal" evidence="19">
    <location>
        <begin position="289"/>
        <end position="380"/>
    </location>
</feature>
<comment type="pathway">
    <text evidence="2">Cell wall biogenesis; peptidoglycan biosynthesis.</text>
</comment>
<feature type="compositionally biased region" description="Basic residues" evidence="16">
    <location>
        <begin position="423"/>
        <end position="436"/>
    </location>
</feature>
<comment type="catalytic activity">
    <reaction evidence="12">
        <text>Preferential cleavage: (Ac)2-L-Lys-D-Ala-|-D-Ala. Also transpeptidation of peptidyl-alanyl moieties that are N-acyl substituents of D-alanine.</text>
        <dbReference type="EC" id="3.4.16.4"/>
    </reaction>
</comment>
<dbReference type="InterPro" id="IPR001967">
    <property type="entry name" value="Peptidase_S11_N"/>
</dbReference>
<feature type="active site" evidence="13">
    <location>
        <position position="118"/>
    </location>
</feature>
<dbReference type="EC" id="3.4.16.4" evidence="4"/>
<sequence length="453" mass="51285">MKKISSVLIAFLLVFASVFTSIGSVFADQKVVNLEAKSAVLMDYETGKVLYQKNGNVKIYPASTTKAWTAYLVIKHVPDLNEKITIGNLPYIEPSSMFLKKGETFTVKELLTALMVHSCNDVAYVLAEHVSGSIPKFADLMNKEAEAIGCTGTHFNNPNGLPDPNHYTTAKDMALIARKCMSDSVFREIVATKSVKFKPTKQYPHERVYTNSNKFLTSHQKITYKGKRIDIKYDIVDGIKTGFTNAAGKCLLTSAVKDNQRIISAVFNSTNDGIYVDSRTLIDYVFENYDSFTIMDKADYVDTKRKWFSTQKKLMYQPKESYSVVLPKGQTVTDEFTFKTDLQDTSLPISAGDKIGEFYIYKNGEKFKTIDLVAKNDVTSKFAVITENTLFKVILTILKVAIVAFLIFFIYKLIRKYYKKYKRKQKAQMKKKKKSSGSKSKTIKKDTGKTRKK</sequence>
<feature type="chain" id="PRO_5002843187" description="serine-type D-Ala-D-Ala carboxypeptidase" evidence="18">
    <location>
        <begin position="28"/>
        <end position="453"/>
    </location>
</feature>
<feature type="region of interest" description="Disordered" evidence="16">
    <location>
        <begin position="423"/>
        <end position="453"/>
    </location>
</feature>
<evidence type="ECO:0000256" key="6">
    <source>
        <dbReference type="ARBA" id="ARBA00022670"/>
    </source>
</evidence>
<evidence type="ECO:0000256" key="18">
    <source>
        <dbReference type="SAM" id="SignalP"/>
    </source>
</evidence>
<feature type="active site" description="Proton acceptor" evidence="13">
    <location>
        <position position="66"/>
    </location>
</feature>
<dbReference type="GO" id="GO:0009002">
    <property type="term" value="F:serine-type D-Ala-D-Ala carboxypeptidase activity"/>
    <property type="evidence" value="ECO:0007669"/>
    <property type="project" value="UniProtKB-EC"/>
</dbReference>
<dbReference type="InterPro" id="IPR018044">
    <property type="entry name" value="Peptidase_S11"/>
</dbReference>
<evidence type="ECO:0000256" key="7">
    <source>
        <dbReference type="ARBA" id="ARBA00022729"/>
    </source>
</evidence>
<feature type="transmembrane region" description="Helical" evidence="17">
    <location>
        <begin position="390"/>
        <end position="414"/>
    </location>
</feature>
<keyword evidence="6" id="KW-0645">Protease</keyword>
<keyword evidence="10" id="KW-0573">Peptidoglycan synthesis</keyword>
<evidence type="ECO:0000256" key="16">
    <source>
        <dbReference type="SAM" id="MobiDB-lite"/>
    </source>
</evidence>
<evidence type="ECO:0000259" key="19">
    <source>
        <dbReference type="SMART" id="SM00936"/>
    </source>
</evidence>
<proteinExistence type="inferred from homology"/>
<feature type="active site" description="Acyl-ester intermediate" evidence="13">
    <location>
        <position position="63"/>
    </location>
</feature>
<evidence type="ECO:0000313" key="20">
    <source>
        <dbReference type="EMBL" id="EEA84319.1"/>
    </source>
</evidence>
<reference evidence="20 21" key="1">
    <citation type="submission" date="2008-09" db="EMBL/GenBank/DDBJ databases">
        <authorList>
            <person name="Fulton L."/>
            <person name="Clifton S."/>
            <person name="Fulton B."/>
            <person name="Xu J."/>
            <person name="Minx P."/>
            <person name="Pepin K.H."/>
            <person name="Johnson M."/>
            <person name="Thiruvilangam P."/>
            <person name="Bhonagiri V."/>
            <person name="Nash W.E."/>
            <person name="Mardis E.R."/>
            <person name="Wilson R.K."/>
        </authorList>
    </citation>
    <scope>NUCLEOTIDE SEQUENCE [LARGE SCALE GENOMIC DNA]</scope>
    <source>
        <strain evidence="20 21">DSM 13275</strain>
    </source>
</reference>
<keyword evidence="8" id="KW-0378">Hydrolase</keyword>
<reference evidence="20 21" key="2">
    <citation type="submission" date="2008-10" db="EMBL/GenBank/DDBJ databases">
        <title>Draft genome sequence of Clostridium hiranonis (DSM 13275).</title>
        <authorList>
            <person name="Sudarsanam P."/>
            <person name="Ley R."/>
            <person name="Guruge J."/>
            <person name="Turnbaugh P.J."/>
            <person name="Mahowald M."/>
            <person name="Liep D."/>
            <person name="Gordon J."/>
        </authorList>
    </citation>
    <scope>NUCLEOTIDE SEQUENCE [LARGE SCALE GENOMIC DNA]</scope>
    <source>
        <strain evidence="20 21">DSM 13275</strain>
    </source>
</reference>
<dbReference type="PANTHER" id="PTHR21581">
    <property type="entry name" value="D-ALANYL-D-ALANINE CARBOXYPEPTIDASE"/>
    <property type="match status" value="1"/>
</dbReference>
<dbReference type="eggNOG" id="COG1686">
    <property type="taxonomic scope" value="Bacteria"/>
</dbReference>
<dbReference type="STRING" id="500633.CLOHIR_02018"/>
<comment type="caution">
    <text evidence="20">The sequence shown here is derived from an EMBL/GenBank/DDBJ whole genome shotgun (WGS) entry which is preliminary data.</text>
</comment>
<dbReference type="GO" id="GO:0071555">
    <property type="term" value="P:cell wall organization"/>
    <property type="evidence" value="ECO:0007669"/>
    <property type="project" value="UniProtKB-KW"/>
</dbReference>
<feature type="binding site" evidence="14">
    <location>
        <position position="240"/>
    </location>
    <ligand>
        <name>substrate</name>
    </ligand>
</feature>
<dbReference type="InterPro" id="IPR012338">
    <property type="entry name" value="Beta-lactam/transpept-like"/>
</dbReference>
<organism evidence="20 21">
    <name type="scientific">Peptacetobacter hiranonis (strain DSM 13275 / JCM 10541 / KCTC 15199 / TO-931)</name>
    <name type="common">Clostridium hiranonis</name>
    <dbReference type="NCBI Taxonomy" id="500633"/>
    <lineage>
        <taxon>Bacteria</taxon>
        <taxon>Bacillati</taxon>
        <taxon>Bacillota</taxon>
        <taxon>Clostridia</taxon>
        <taxon>Peptostreptococcales</taxon>
        <taxon>Peptostreptococcaceae</taxon>
        <taxon>Peptacetobacter</taxon>
    </lineage>
</organism>
<dbReference type="Proteomes" id="UP000003178">
    <property type="component" value="Unassembled WGS sequence"/>
</dbReference>
<gene>
    <name evidence="20" type="ORF">CLOHIR_02018</name>
</gene>
<comment type="function">
    <text evidence="1">Removes C-terminal D-alanyl residues from sugar-peptide cell wall precursors.</text>
</comment>
<evidence type="ECO:0000256" key="11">
    <source>
        <dbReference type="ARBA" id="ARBA00023316"/>
    </source>
</evidence>
<evidence type="ECO:0000256" key="5">
    <source>
        <dbReference type="ARBA" id="ARBA00022645"/>
    </source>
</evidence>
<dbReference type="AlphaFoldDB" id="B6G1L1"/>
<keyword evidence="17" id="KW-1133">Transmembrane helix</keyword>
<dbReference type="Pfam" id="PF00768">
    <property type="entry name" value="Peptidase_S11"/>
    <property type="match status" value="1"/>
</dbReference>
<evidence type="ECO:0000256" key="4">
    <source>
        <dbReference type="ARBA" id="ARBA00012448"/>
    </source>
</evidence>
<dbReference type="PRINTS" id="PR00725">
    <property type="entry name" value="DADACBPTASE1"/>
</dbReference>
<dbReference type="GO" id="GO:0009252">
    <property type="term" value="P:peptidoglycan biosynthetic process"/>
    <property type="evidence" value="ECO:0007669"/>
    <property type="project" value="UniProtKB-UniPathway"/>
</dbReference>
<dbReference type="EMBL" id="ABWP01000075">
    <property type="protein sequence ID" value="EEA84319.1"/>
    <property type="molecule type" value="Genomic_DNA"/>
</dbReference>
<dbReference type="Pfam" id="PF07943">
    <property type="entry name" value="PBP5_C"/>
    <property type="match status" value="1"/>
</dbReference>
<evidence type="ECO:0000256" key="3">
    <source>
        <dbReference type="ARBA" id="ARBA00007164"/>
    </source>
</evidence>
<dbReference type="SUPFAM" id="SSF56601">
    <property type="entry name" value="beta-lactamase/transpeptidase-like"/>
    <property type="match status" value="1"/>
</dbReference>
<dbReference type="OrthoDB" id="9791132at2"/>
<dbReference type="RefSeq" id="WP_006440880.1">
    <property type="nucleotide sequence ID" value="NZ_DS995359.1"/>
</dbReference>
<evidence type="ECO:0000256" key="2">
    <source>
        <dbReference type="ARBA" id="ARBA00004752"/>
    </source>
</evidence>
<dbReference type="Gene3D" id="2.60.410.10">
    <property type="entry name" value="D-Ala-D-Ala carboxypeptidase, C-terminal domain"/>
    <property type="match status" value="1"/>
</dbReference>
<protein>
    <recommendedName>
        <fullName evidence="4">serine-type D-Ala-D-Ala carboxypeptidase</fullName>
        <ecNumber evidence="4">3.4.16.4</ecNumber>
    </recommendedName>
</protein>
<dbReference type="Gene3D" id="3.40.710.10">
    <property type="entry name" value="DD-peptidase/beta-lactamase superfamily"/>
    <property type="match status" value="1"/>
</dbReference>
<name>B6G1L1_PEPHT</name>
<dbReference type="InterPro" id="IPR015956">
    <property type="entry name" value="Peniciliin-bd_prot_C_sf"/>
</dbReference>
<keyword evidence="11" id="KW-0961">Cell wall biogenesis/degradation</keyword>
<evidence type="ECO:0000256" key="9">
    <source>
        <dbReference type="ARBA" id="ARBA00022960"/>
    </source>
</evidence>
<accession>B6G1L1</accession>
<evidence type="ECO:0000313" key="21">
    <source>
        <dbReference type="Proteomes" id="UP000003178"/>
    </source>
</evidence>
<dbReference type="InterPro" id="IPR037167">
    <property type="entry name" value="Peptidase_S11_C_sf"/>
</dbReference>